<organism evidence="2 3">
    <name type="scientific">Peronospora farinosa</name>
    <dbReference type="NCBI Taxonomy" id="134698"/>
    <lineage>
        <taxon>Eukaryota</taxon>
        <taxon>Sar</taxon>
        <taxon>Stramenopiles</taxon>
        <taxon>Oomycota</taxon>
        <taxon>Peronosporomycetes</taxon>
        <taxon>Peronosporales</taxon>
        <taxon>Peronosporaceae</taxon>
        <taxon>Peronospora</taxon>
    </lineage>
</organism>
<sequence>MGSDVTYVELSDASSKATIGLYAGMEPQELELLVRAALQHPNDVCRGFQVTYEPSSSFRSNRYKKRPSSVMPRLVPLSVACQVPQLLVGHVTVLFMPSATSQKGNLLNTETEQLQQMVQSFETDHKSALLRHFHDEPMLQDHESSTSNKPQFNDLETTKKVLYMELMAKKVVSIGMKSSSSQVQIQILALADDIRQKFCKSQVMKYHQFIETMKLLAIIEKLLDKHMLSEKHGANLLELIVNEDKVLWKTLQSYSVDDGDNMVDLNTIAKRLSLVGCEPVKPILSKKNKGKSLRKGIKQGNWLVKKGEETLLALIEQEDYQVLQILRVFKQSDYGDVKILRNALVSIVEEITMELGDEEKAAAAFAHGMDDAVREVNQLEDSDDNSGSFEWQRHLSFLLGQWQTQQQLTSADVTALLQMVNQRHNLLESAYEVFAGDGDENELLDTLQRVAKLQRQIKHCQGEQIGLDGAPASGLNLEDVVRAMQQRGVLQSGDAAGLLVLFRGKNEALQAANEAFHADGDVHELEDTLLLVVKHARFGREKEKDESVDEMQAILQLLADFGTSKRLDLWQIQLLILLLKSHDPRLLAAVDVYREDQDTTELADTLEILVELAAWERHCRAMVVDWIPALTRCGKLPRDRAERLVQMVKARDDRVVAALVVFLSDNNKEEFVDTLVRIASLLMKLTDAETDEMKEGQLVLASLNELEENGAISVEKREEELVCRVEPRMLAEKDVLAATDDAVNVAESAHQDLAKVNDQVKDGVVGEKWEFEEVNLSSKAAVSSIDATLAANKQESGEILDGDTKDDESDAQVLEESHVDIPAGAEVQEERRPNELEEQHQTDQADEIEQKEGHQEKNADESSTNGSVDDEDESTKSDVKKETELVVDVNDEVDHERT</sequence>
<feature type="region of interest" description="Disordered" evidence="1">
    <location>
        <begin position="817"/>
        <end position="898"/>
    </location>
</feature>
<comment type="caution">
    <text evidence="2">The sequence shown here is derived from an EMBL/GenBank/DDBJ whole genome shotgun (WGS) entry which is preliminary data.</text>
</comment>
<evidence type="ECO:0000313" key="3">
    <source>
        <dbReference type="Proteomes" id="UP001159659"/>
    </source>
</evidence>
<feature type="compositionally biased region" description="Basic and acidic residues" evidence="1">
    <location>
        <begin position="874"/>
        <end position="884"/>
    </location>
</feature>
<dbReference type="AlphaFoldDB" id="A0AAV0SVG9"/>
<gene>
    <name evidence="2" type="ORF">PFR002_LOCUS1894</name>
</gene>
<accession>A0AAV0SVG9</accession>
<evidence type="ECO:0000256" key="1">
    <source>
        <dbReference type="SAM" id="MobiDB-lite"/>
    </source>
</evidence>
<proteinExistence type="predicted"/>
<name>A0AAV0SVG9_9STRA</name>
<dbReference type="Proteomes" id="UP001159659">
    <property type="component" value="Unassembled WGS sequence"/>
</dbReference>
<dbReference type="EMBL" id="CANTFK010000189">
    <property type="protein sequence ID" value="CAI5708751.1"/>
    <property type="molecule type" value="Genomic_DNA"/>
</dbReference>
<feature type="compositionally biased region" description="Basic and acidic residues" evidence="1">
    <location>
        <begin position="828"/>
        <end position="860"/>
    </location>
</feature>
<reference evidence="2" key="1">
    <citation type="submission" date="2022-12" db="EMBL/GenBank/DDBJ databases">
        <authorList>
            <person name="Webb A."/>
        </authorList>
    </citation>
    <scope>NUCLEOTIDE SEQUENCE</scope>
    <source>
        <strain evidence="2">Pf2</strain>
    </source>
</reference>
<protein>
    <submittedName>
        <fullName evidence="2">Uncharacterized protein</fullName>
    </submittedName>
</protein>
<evidence type="ECO:0000313" key="2">
    <source>
        <dbReference type="EMBL" id="CAI5708751.1"/>
    </source>
</evidence>